<sequence length="48" mass="4580">MTLRKLLLAAALLTSSVLGACTGATPTVPDTAETCSGALGSGGGRVCS</sequence>
<evidence type="ECO:0000256" key="1">
    <source>
        <dbReference type="SAM" id="SignalP"/>
    </source>
</evidence>
<gene>
    <name evidence="2" type="ORF">HNQ61_005558</name>
</gene>
<accession>A0A841H863</accession>
<evidence type="ECO:0008006" key="4">
    <source>
        <dbReference type="Google" id="ProtNLM"/>
    </source>
</evidence>
<evidence type="ECO:0000313" key="2">
    <source>
        <dbReference type="EMBL" id="MBB6073879.1"/>
    </source>
</evidence>
<dbReference type="AlphaFoldDB" id="A0A841H863"/>
<feature type="chain" id="PRO_5033017205" description="Lipoprotein" evidence="1">
    <location>
        <begin position="21"/>
        <end position="48"/>
    </location>
</feature>
<dbReference type="RefSeq" id="WP_170038958.1">
    <property type="nucleotide sequence ID" value="NZ_JABDTL010000002.1"/>
</dbReference>
<protein>
    <recommendedName>
        <fullName evidence="4">Lipoprotein</fullName>
    </recommendedName>
</protein>
<dbReference type="EMBL" id="JACHIA010000032">
    <property type="protein sequence ID" value="MBB6073879.1"/>
    <property type="molecule type" value="Genomic_DNA"/>
</dbReference>
<keyword evidence="1" id="KW-0732">Signal</keyword>
<dbReference type="Proteomes" id="UP000582837">
    <property type="component" value="Unassembled WGS sequence"/>
</dbReference>
<reference evidence="2 3" key="1">
    <citation type="submission" date="2020-08" db="EMBL/GenBank/DDBJ databases">
        <title>Genomic Encyclopedia of Type Strains, Phase IV (KMG-IV): sequencing the most valuable type-strain genomes for metagenomic binning, comparative biology and taxonomic classification.</title>
        <authorList>
            <person name="Goeker M."/>
        </authorList>
    </citation>
    <scope>NUCLEOTIDE SEQUENCE [LARGE SCALE GENOMIC DNA]</scope>
    <source>
        <strain evidence="2 3">DSM 29007</strain>
    </source>
</reference>
<evidence type="ECO:0000313" key="3">
    <source>
        <dbReference type="Proteomes" id="UP000582837"/>
    </source>
</evidence>
<organism evidence="2 3">
    <name type="scientific">Longimicrobium terrae</name>
    <dbReference type="NCBI Taxonomy" id="1639882"/>
    <lineage>
        <taxon>Bacteria</taxon>
        <taxon>Pseudomonadati</taxon>
        <taxon>Gemmatimonadota</taxon>
        <taxon>Longimicrobiia</taxon>
        <taxon>Longimicrobiales</taxon>
        <taxon>Longimicrobiaceae</taxon>
        <taxon>Longimicrobium</taxon>
    </lineage>
</organism>
<keyword evidence="3" id="KW-1185">Reference proteome</keyword>
<feature type="signal peptide" evidence="1">
    <location>
        <begin position="1"/>
        <end position="20"/>
    </location>
</feature>
<proteinExistence type="predicted"/>
<comment type="caution">
    <text evidence="2">The sequence shown here is derived from an EMBL/GenBank/DDBJ whole genome shotgun (WGS) entry which is preliminary data.</text>
</comment>
<dbReference type="PROSITE" id="PS51257">
    <property type="entry name" value="PROKAR_LIPOPROTEIN"/>
    <property type="match status" value="1"/>
</dbReference>
<name>A0A841H863_9BACT</name>